<reference evidence="1" key="1">
    <citation type="submission" date="2021-04" db="EMBL/GenBank/DDBJ databases">
        <title>Genome sequence of Woronichinia naegeliana from Washington state freshwater lake bloom.</title>
        <authorList>
            <person name="Dreher T.W."/>
        </authorList>
    </citation>
    <scope>NUCLEOTIDE SEQUENCE</scope>
    <source>
        <strain evidence="1">WA131</strain>
    </source>
</reference>
<proteinExistence type="predicted"/>
<evidence type="ECO:0000313" key="1">
    <source>
        <dbReference type="EMBL" id="UXE63383.1"/>
    </source>
</evidence>
<gene>
    <name evidence="1" type="ORF">KA717_12545</name>
</gene>
<dbReference type="Proteomes" id="UP001065613">
    <property type="component" value="Chromosome"/>
</dbReference>
<protein>
    <submittedName>
        <fullName evidence="1">Uncharacterized protein</fullName>
    </submittedName>
</protein>
<dbReference type="EMBL" id="CP073041">
    <property type="protein sequence ID" value="UXE63383.1"/>
    <property type="molecule type" value="Genomic_DNA"/>
</dbReference>
<name>A0A977L0P6_9CYAN</name>
<accession>A0A977L0P6</accession>
<dbReference type="KEGG" id="wna:KA717_12545"/>
<dbReference type="AlphaFoldDB" id="A0A977L0P6"/>
<sequence>MKLTNLPKLTVNEGKVPHALPGDKRIAVFLEVNYSYSCAIEEIDFIANNDLVVLEKVTIVGVDPSDPGSDIDLRFSIRPQLTALPPDTADADFLRSHSTVTRKRRMFVLKDNLLEALNVNDLHLNSVKANVQLTYVHIGESDPQQV</sequence>
<organism evidence="1">
    <name type="scientific">Woronichinia naegeliana WA131</name>
    <dbReference type="NCBI Taxonomy" id="2824559"/>
    <lineage>
        <taxon>Bacteria</taxon>
        <taxon>Bacillati</taxon>
        <taxon>Cyanobacteriota</taxon>
        <taxon>Cyanophyceae</taxon>
        <taxon>Synechococcales</taxon>
        <taxon>Coelosphaeriaceae</taxon>
        <taxon>Woronichinia</taxon>
    </lineage>
</organism>